<accession>A0A7J6JG59</accession>
<organism evidence="1 2">
    <name type="scientific">Colletotrichum fructicola (strain Nara gc5)</name>
    <name type="common">Anthracnose fungus</name>
    <name type="synonym">Colletotrichum gloeosporioides (strain Nara gc5)</name>
    <dbReference type="NCBI Taxonomy" id="1213859"/>
    <lineage>
        <taxon>Eukaryota</taxon>
        <taxon>Fungi</taxon>
        <taxon>Dikarya</taxon>
        <taxon>Ascomycota</taxon>
        <taxon>Pezizomycotina</taxon>
        <taxon>Sordariomycetes</taxon>
        <taxon>Hypocreomycetidae</taxon>
        <taxon>Glomerellales</taxon>
        <taxon>Glomerellaceae</taxon>
        <taxon>Colletotrichum</taxon>
        <taxon>Colletotrichum gloeosporioides species complex</taxon>
    </lineage>
</organism>
<dbReference type="EMBL" id="ANPB02000002">
    <property type="protein sequence ID" value="KAF4489298.1"/>
    <property type="molecule type" value="Genomic_DNA"/>
</dbReference>
<dbReference type="OrthoDB" id="417697at2759"/>
<dbReference type="Pfam" id="PF13489">
    <property type="entry name" value="Methyltransf_23"/>
    <property type="match status" value="1"/>
</dbReference>
<dbReference type="GO" id="GO:0032259">
    <property type="term" value="P:methylation"/>
    <property type="evidence" value="ECO:0007669"/>
    <property type="project" value="UniProtKB-KW"/>
</dbReference>
<reference evidence="1 2" key="1">
    <citation type="submission" date="2012-08" db="EMBL/GenBank/DDBJ databases">
        <authorList>
            <person name="Gan P.H.P."/>
            <person name="Ikeda K."/>
            <person name="Irieda H."/>
            <person name="Narusaka M."/>
            <person name="O'Connell R.J."/>
            <person name="Narusaka Y."/>
            <person name="Takano Y."/>
            <person name="Kubo Y."/>
            <person name="Shirasu K."/>
        </authorList>
    </citation>
    <scope>NUCLEOTIDE SEQUENCE [LARGE SCALE GENOMIC DNA]</scope>
    <source>
        <strain evidence="1 2">Nara gc5</strain>
    </source>
</reference>
<evidence type="ECO:0000313" key="2">
    <source>
        <dbReference type="Proteomes" id="UP000011096"/>
    </source>
</evidence>
<proteinExistence type="predicted"/>
<dbReference type="AlphaFoldDB" id="A0A7J6JG59"/>
<keyword evidence="1" id="KW-0808">Transferase</keyword>
<sequence>MAEEAPPSWTDTIYNLNRGDLDAELERLAFNHFNLWTPLTGDLLPSQILKHILSKERPRVADVATGSGVWLASLTEILPPRAELIGFDIDPFKFPPRPPTPPIPPPPVSPPLRPQQPSLDFRVHDVLERFPEDARGTFDLVHVRLLALGLKTDDWDVAVGNLVELVRPGGWVLWEDTADLFIRAYPPSKAYDEWWWAIMRHGARIGRDPFMPSGLSQKFENAGLQNCEQKIWSSWAADKGLQENATAAIQKLVRPSLAAVIQDGGAETIKNSGDISRIERDIRRDVDERGVQVGLDYFWIWGQRPY</sequence>
<dbReference type="Proteomes" id="UP000011096">
    <property type="component" value="Unassembled WGS sequence"/>
</dbReference>
<dbReference type="SUPFAM" id="SSF53335">
    <property type="entry name" value="S-adenosyl-L-methionine-dependent methyltransferases"/>
    <property type="match status" value="1"/>
</dbReference>
<dbReference type="InParanoid" id="A0A7J6JG59"/>
<keyword evidence="1" id="KW-0489">Methyltransferase</keyword>
<evidence type="ECO:0000313" key="1">
    <source>
        <dbReference type="EMBL" id="KAF4489298.1"/>
    </source>
</evidence>
<protein>
    <submittedName>
        <fullName evidence="1">N-methyltransferase tcpN</fullName>
    </submittedName>
</protein>
<reference evidence="1 2" key="2">
    <citation type="submission" date="2020-04" db="EMBL/GenBank/DDBJ databases">
        <title>Genome sequencing and assembly of multiple isolates from the Colletotrichum gloeosporioides species complex.</title>
        <authorList>
            <person name="Gan P."/>
            <person name="Shirasu K."/>
        </authorList>
    </citation>
    <scope>NUCLEOTIDE SEQUENCE [LARGE SCALE GENOMIC DNA]</scope>
    <source>
        <strain evidence="1 2">Nara gc5</strain>
    </source>
</reference>
<dbReference type="InterPro" id="IPR029063">
    <property type="entry name" value="SAM-dependent_MTases_sf"/>
</dbReference>
<dbReference type="RefSeq" id="XP_031880732.1">
    <property type="nucleotide sequence ID" value="XM_032022484.1"/>
</dbReference>
<dbReference type="GO" id="GO:0008168">
    <property type="term" value="F:methyltransferase activity"/>
    <property type="evidence" value="ECO:0007669"/>
    <property type="project" value="UniProtKB-KW"/>
</dbReference>
<name>A0A7J6JG59_COLFN</name>
<dbReference type="Gene3D" id="3.40.50.150">
    <property type="entry name" value="Vaccinia Virus protein VP39"/>
    <property type="match status" value="1"/>
</dbReference>
<gene>
    <name evidence="1" type="primary">tcpN-2</name>
    <name evidence="1" type="ORF">CGGC5_v003405</name>
</gene>
<dbReference type="GeneID" id="43606681"/>
<dbReference type="CDD" id="cd02440">
    <property type="entry name" value="AdoMet_MTases"/>
    <property type="match status" value="1"/>
</dbReference>
<comment type="caution">
    <text evidence="1">The sequence shown here is derived from an EMBL/GenBank/DDBJ whole genome shotgun (WGS) entry which is preliminary data.</text>
</comment>
<keyword evidence="2" id="KW-1185">Reference proteome</keyword>